<accession>Q13I22</accession>
<gene>
    <name evidence="6" type="ORF">Bxe_C0355</name>
</gene>
<dbReference type="Gene3D" id="3.30.300.30">
    <property type="match status" value="1"/>
</dbReference>
<dbReference type="InterPro" id="IPR045851">
    <property type="entry name" value="AMP-bd_C_sf"/>
</dbReference>
<dbReference type="GO" id="GO:0006631">
    <property type="term" value="P:fatty acid metabolic process"/>
    <property type="evidence" value="ECO:0007669"/>
    <property type="project" value="TreeGrafter"/>
</dbReference>
<dbReference type="Pfam" id="PF00501">
    <property type="entry name" value="AMP-binding"/>
    <property type="match status" value="1"/>
</dbReference>
<keyword evidence="3" id="KW-1133">Transmembrane helix</keyword>
<keyword evidence="3" id="KW-0812">Transmembrane</keyword>
<dbReference type="Pfam" id="PF13193">
    <property type="entry name" value="AMP-binding_C"/>
    <property type="match status" value="1"/>
</dbReference>
<dbReference type="InterPro" id="IPR000873">
    <property type="entry name" value="AMP-dep_synth/lig_dom"/>
</dbReference>
<dbReference type="InterPro" id="IPR025110">
    <property type="entry name" value="AMP-bd_C"/>
</dbReference>
<dbReference type="Proteomes" id="UP000001817">
    <property type="component" value="Chromosome 3"/>
</dbReference>
<feature type="domain" description="AMP-dependent synthetase/ligase" evidence="4">
    <location>
        <begin position="49"/>
        <end position="417"/>
    </location>
</feature>
<protein>
    <submittedName>
        <fullName evidence="6">AMP-dependent synthetase and ligase</fullName>
    </submittedName>
</protein>
<proteinExistence type="inferred from homology"/>
<reference evidence="6 7" key="1">
    <citation type="journal article" date="2006" name="Proc. Natl. Acad. Sci. U.S.A.">
        <title>Burkholderia xenovorans LB400 harbors a multi-replicon, 9.73-Mbp genome shaped for versatility.</title>
        <authorList>
            <person name="Chain P.S."/>
            <person name="Denef V.J."/>
            <person name="Konstantinidis K.T."/>
            <person name="Vergez L.M."/>
            <person name="Agullo L."/>
            <person name="Reyes V.L."/>
            <person name="Hauser L."/>
            <person name="Cordova M."/>
            <person name="Gomez L."/>
            <person name="Gonzalez M."/>
            <person name="Land M."/>
            <person name="Lao V."/>
            <person name="Larimer F."/>
            <person name="LiPuma J.J."/>
            <person name="Mahenthiralingam E."/>
            <person name="Malfatti S.A."/>
            <person name="Marx C.J."/>
            <person name="Parnell J.J."/>
            <person name="Ramette A."/>
            <person name="Richardson P."/>
            <person name="Seeger M."/>
            <person name="Smith D."/>
            <person name="Spilker T."/>
            <person name="Sul W.J."/>
            <person name="Tsoi T.V."/>
            <person name="Ulrich L.E."/>
            <person name="Zhulin I.B."/>
            <person name="Tiedje J.M."/>
        </authorList>
    </citation>
    <scope>NUCLEOTIDE SEQUENCE [LARGE SCALE GENOMIC DNA]</scope>
    <source>
        <strain evidence="6 7">LB400</strain>
    </source>
</reference>
<dbReference type="InterPro" id="IPR042099">
    <property type="entry name" value="ANL_N_sf"/>
</dbReference>
<evidence type="ECO:0000256" key="3">
    <source>
        <dbReference type="SAM" id="Phobius"/>
    </source>
</evidence>
<evidence type="ECO:0000256" key="1">
    <source>
        <dbReference type="ARBA" id="ARBA00006432"/>
    </source>
</evidence>
<keyword evidence="7" id="KW-1185">Reference proteome</keyword>
<evidence type="ECO:0000313" key="7">
    <source>
        <dbReference type="Proteomes" id="UP000001817"/>
    </source>
</evidence>
<dbReference type="PATRIC" id="fig|266265.5.peg.8127"/>
<evidence type="ECO:0000313" key="6">
    <source>
        <dbReference type="EMBL" id="ABE36267.1"/>
    </source>
</evidence>
<dbReference type="AlphaFoldDB" id="Q13I22"/>
<feature type="transmembrane region" description="Helical" evidence="3">
    <location>
        <begin position="104"/>
        <end position="125"/>
    </location>
</feature>
<dbReference type="STRING" id="266265.Bxe_C0355"/>
<dbReference type="PROSITE" id="PS00455">
    <property type="entry name" value="AMP_BINDING"/>
    <property type="match status" value="1"/>
</dbReference>
<evidence type="ECO:0000259" key="5">
    <source>
        <dbReference type="Pfam" id="PF13193"/>
    </source>
</evidence>
<feature type="domain" description="AMP-binding enzyme C-terminal" evidence="5">
    <location>
        <begin position="469"/>
        <end position="545"/>
    </location>
</feature>
<name>Q13I22_PARXL</name>
<dbReference type="PANTHER" id="PTHR43201:SF5">
    <property type="entry name" value="MEDIUM-CHAIN ACYL-COA LIGASE ACSF2, MITOCHONDRIAL"/>
    <property type="match status" value="1"/>
</dbReference>
<dbReference type="eggNOG" id="COG0318">
    <property type="taxonomic scope" value="Bacteria"/>
</dbReference>
<keyword evidence="3" id="KW-0472">Membrane</keyword>
<dbReference type="EMBL" id="CP000272">
    <property type="protein sequence ID" value="ABE36267.1"/>
    <property type="molecule type" value="Genomic_DNA"/>
</dbReference>
<evidence type="ECO:0000259" key="4">
    <source>
        <dbReference type="Pfam" id="PF00501"/>
    </source>
</evidence>
<dbReference type="KEGG" id="bxe:Bxe_C0355"/>
<keyword evidence="2 6" id="KW-0436">Ligase</keyword>
<dbReference type="SUPFAM" id="SSF56801">
    <property type="entry name" value="Acetyl-CoA synthetase-like"/>
    <property type="match status" value="1"/>
</dbReference>
<evidence type="ECO:0000256" key="2">
    <source>
        <dbReference type="ARBA" id="ARBA00022598"/>
    </source>
</evidence>
<dbReference type="Gene3D" id="3.40.50.12780">
    <property type="entry name" value="N-terminal domain of ligase-like"/>
    <property type="match status" value="1"/>
</dbReference>
<comment type="similarity">
    <text evidence="1">Belongs to the ATP-dependent AMP-binding enzyme family.</text>
</comment>
<sequence length="559" mass="61253">MYQHKFSNANLIRICELTGQSPCVSFPHRWRQAVSNIPESRTIPRLLRELVANHGNREALVGQGERMTYQQLGERVEALAARLIRTGVKRGEKVGVLMGNRPEWVISALAITSIGAVLVSLNSWATARELAYLLSHSGCRHLIATRRYLKYDYAVMLRDMDPAIRGRLATVIGVDADLPDGWLPFDDAADVARVEAGDAVRAAGEQVGSDDIAFLLYTSGSTSAPKGVQLAHGALIVNGWHIGERQRIVPGDRLWLAVSLFWALGCVNAMMNLLTHGGCIVLQEAFDAGEALHLIEAERCTVFYGTPNMAQALYDHPERERHDLGSLRTGGTLGSPEQIARVIKLGVSRVCNIYGLTETYGNSHVTSADDDEALRLVSCGQPLPGVEQRIVDANGIDLPPGEIGEIRVKGRVIDGYYGNEELTKASFDEQGYFRTGDLGYVDSQGYLYYRGRSKEMIKTGGINVSPADVESVLSAHPAIYLAYVVGVPDPVRDEEIGALVVLENGASMASDEILQYCRQNLAAYKVPRRLRFVSEGELPMTTTGKVQKNRLAEMFFPPA</sequence>
<dbReference type="PANTHER" id="PTHR43201">
    <property type="entry name" value="ACYL-COA SYNTHETASE"/>
    <property type="match status" value="1"/>
</dbReference>
<dbReference type="InterPro" id="IPR020845">
    <property type="entry name" value="AMP-binding_CS"/>
</dbReference>
<dbReference type="GO" id="GO:0031956">
    <property type="term" value="F:medium-chain fatty acid-CoA ligase activity"/>
    <property type="evidence" value="ECO:0007669"/>
    <property type="project" value="TreeGrafter"/>
</dbReference>
<organism evidence="6 7">
    <name type="scientific">Paraburkholderia xenovorans (strain LB400)</name>
    <dbReference type="NCBI Taxonomy" id="266265"/>
    <lineage>
        <taxon>Bacteria</taxon>
        <taxon>Pseudomonadati</taxon>
        <taxon>Pseudomonadota</taxon>
        <taxon>Betaproteobacteria</taxon>
        <taxon>Burkholderiales</taxon>
        <taxon>Burkholderiaceae</taxon>
        <taxon>Paraburkholderia</taxon>
    </lineage>
</organism>